<comment type="similarity">
    <text evidence="2">Belongs to the major facilitator superfamily. TCR/Tet family.</text>
</comment>
<dbReference type="GO" id="GO:0005886">
    <property type="term" value="C:plasma membrane"/>
    <property type="evidence" value="ECO:0007669"/>
    <property type="project" value="TreeGrafter"/>
</dbReference>
<keyword evidence="3" id="KW-0813">Transport</keyword>
<feature type="transmembrane region" description="Helical" evidence="8">
    <location>
        <begin position="140"/>
        <end position="161"/>
    </location>
</feature>
<feature type="transmembrane region" description="Helical" evidence="8">
    <location>
        <begin position="353"/>
        <end position="372"/>
    </location>
</feature>
<evidence type="ECO:0000256" key="5">
    <source>
        <dbReference type="ARBA" id="ARBA00022989"/>
    </source>
</evidence>
<comment type="subcellular location">
    <subcellularLocation>
        <location evidence="1">Membrane</location>
        <topology evidence="1">Multi-pass membrane protein</topology>
    </subcellularLocation>
</comment>
<dbReference type="InterPro" id="IPR011701">
    <property type="entry name" value="MFS"/>
</dbReference>
<feature type="transmembrane region" description="Helical" evidence="8">
    <location>
        <begin position="379"/>
        <end position="398"/>
    </location>
</feature>
<evidence type="ECO:0000256" key="3">
    <source>
        <dbReference type="ARBA" id="ARBA00022448"/>
    </source>
</evidence>
<keyword evidence="11" id="KW-1185">Reference proteome</keyword>
<feature type="transmembrane region" description="Helical" evidence="8">
    <location>
        <begin position="204"/>
        <end position="223"/>
    </location>
</feature>
<organism evidence="10 11">
    <name type="scientific">Coleophoma crateriformis</name>
    <dbReference type="NCBI Taxonomy" id="565419"/>
    <lineage>
        <taxon>Eukaryota</taxon>
        <taxon>Fungi</taxon>
        <taxon>Dikarya</taxon>
        <taxon>Ascomycota</taxon>
        <taxon>Pezizomycotina</taxon>
        <taxon>Leotiomycetes</taxon>
        <taxon>Helotiales</taxon>
        <taxon>Dermateaceae</taxon>
        <taxon>Coleophoma</taxon>
    </lineage>
</organism>
<feature type="domain" description="Major facilitator superfamily (MFS) profile" evidence="9">
    <location>
        <begin position="50"/>
        <end position="544"/>
    </location>
</feature>
<dbReference type="PANTHER" id="PTHR23501">
    <property type="entry name" value="MAJOR FACILITATOR SUPERFAMILY"/>
    <property type="match status" value="1"/>
</dbReference>
<feature type="transmembrane region" description="Helical" evidence="8">
    <location>
        <begin position="85"/>
        <end position="103"/>
    </location>
</feature>
<sequence length="553" mass="58915">MSEKTENNAPPSSLENAVESPRTDSQEFEEDHGGITSPRGSMSTFTWVTIIAAILSTAFLFAIDNTITAVIQPAIIHTFNDPSKLSWISVSFLLAAVGTNLLWGRLYGNFESKWLYILTIVIFEVGSAICAASPSMNALIVGRAICGVGGIGMYLGVLSLLSALTSIAERPIYLAMCGVIWGLGTVLGPFIGGAFADSSATWRWGFYINLCVGALFSPVYLFLLPRLDPHPGKSFMSRLKEIDWLGALLLFGTLTTLLMGIAFGGVQYPWGSGSTIALFVVAGVVFIGLAIQQTYALGTTQDRRLFPLEFLKSKEMVILFIQIACSGTVTFVPIYFIPLFYELAQGDSALQAGLRLLPFILLLVTMNMVNGFGMGRFGYYMPWFTGGSVLVVIASALLYTIDENTSNSAIYGYTSLLGIGCGACSQAAYSIAQALVAPDIVHLAIGFISCGQIGGAGIGVAISNAVFLNTAQNSISKILPNVDLAIIQEIISGIQNEYYDSLSATDKAAIVTAMVSSFDNVFVLAITGGAVALLLSLFMNRGKLNLSSVPTAM</sequence>
<evidence type="ECO:0000256" key="8">
    <source>
        <dbReference type="SAM" id="Phobius"/>
    </source>
</evidence>
<dbReference type="PANTHER" id="PTHR23501:SF12">
    <property type="entry name" value="MAJOR FACILITATOR SUPERFAMILY (MFS) PROFILE DOMAIN-CONTAINING PROTEIN-RELATED"/>
    <property type="match status" value="1"/>
</dbReference>
<dbReference type="Pfam" id="PF07690">
    <property type="entry name" value="MFS_1"/>
    <property type="match status" value="1"/>
</dbReference>
<proteinExistence type="inferred from homology"/>
<dbReference type="SUPFAM" id="SSF103473">
    <property type="entry name" value="MFS general substrate transporter"/>
    <property type="match status" value="1"/>
</dbReference>
<feature type="transmembrane region" description="Helical" evidence="8">
    <location>
        <begin position="317"/>
        <end position="341"/>
    </location>
</feature>
<evidence type="ECO:0000256" key="6">
    <source>
        <dbReference type="ARBA" id="ARBA00023136"/>
    </source>
</evidence>
<dbReference type="InterPro" id="IPR036259">
    <property type="entry name" value="MFS_trans_sf"/>
</dbReference>
<evidence type="ECO:0000256" key="4">
    <source>
        <dbReference type="ARBA" id="ARBA00022692"/>
    </source>
</evidence>
<keyword evidence="4 8" id="KW-0812">Transmembrane</keyword>
<protein>
    <recommendedName>
        <fullName evidence="9">Major facilitator superfamily (MFS) profile domain-containing protein</fullName>
    </recommendedName>
</protein>
<feature type="region of interest" description="Disordered" evidence="7">
    <location>
        <begin position="1"/>
        <end position="37"/>
    </location>
</feature>
<evidence type="ECO:0000256" key="1">
    <source>
        <dbReference type="ARBA" id="ARBA00004141"/>
    </source>
</evidence>
<reference evidence="10 11" key="1">
    <citation type="journal article" date="2018" name="IMA Fungus">
        <title>IMA Genome-F 9: Draft genome sequence of Annulohypoxylon stygium, Aspergillus mulundensis, Berkeleyomyces basicola (syn. Thielaviopsis basicola), Ceratocystis smalleyi, two Cercospora beticola strains, Coleophoma cylindrospora, Fusarium fracticaudum, Phialophora cf. hyalina, and Morchella septimelata.</title>
        <authorList>
            <person name="Wingfield B.D."/>
            <person name="Bills G.F."/>
            <person name="Dong Y."/>
            <person name="Huang W."/>
            <person name="Nel W.J."/>
            <person name="Swalarsk-Parry B.S."/>
            <person name="Vaghefi N."/>
            <person name="Wilken P.M."/>
            <person name="An Z."/>
            <person name="de Beer Z.W."/>
            <person name="De Vos L."/>
            <person name="Chen L."/>
            <person name="Duong T.A."/>
            <person name="Gao Y."/>
            <person name="Hammerbacher A."/>
            <person name="Kikkert J.R."/>
            <person name="Li Y."/>
            <person name="Li H."/>
            <person name="Li K."/>
            <person name="Li Q."/>
            <person name="Liu X."/>
            <person name="Ma X."/>
            <person name="Naidoo K."/>
            <person name="Pethybridge S.J."/>
            <person name="Sun J."/>
            <person name="Steenkamp E.T."/>
            <person name="van der Nest M.A."/>
            <person name="van Wyk S."/>
            <person name="Wingfield M.J."/>
            <person name="Xiong C."/>
            <person name="Yue Q."/>
            <person name="Zhang X."/>
        </authorList>
    </citation>
    <scope>NUCLEOTIDE SEQUENCE [LARGE SCALE GENOMIC DNA]</scope>
    <source>
        <strain evidence="10 11">BP5796</strain>
    </source>
</reference>
<feature type="transmembrane region" description="Helical" evidence="8">
    <location>
        <begin position="173"/>
        <end position="192"/>
    </location>
</feature>
<feature type="transmembrane region" description="Helical" evidence="8">
    <location>
        <begin position="276"/>
        <end position="297"/>
    </location>
</feature>
<dbReference type="AlphaFoldDB" id="A0A3D8SZM6"/>
<dbReference type="Gene3D" id="1.20.1250.20">
    <property type="entry name" value="MFS general substrate transporter like domains"/>
    <property type="match status" value="2"/>
</dbReference>
<keyword evidence="5 8" id="KW-1133">Transmembrane helix</keyword>
<feature type="transmembrane region" description="Helical" evidence="8">
    <location>
        <begin position="410"/>
        <end position="431"/>
    </location>
</feature>
<dbReference type="InterPro" id="IPR020846">
    <property type="entry name" value="MFS_dom"/>
</dbReference>
<feature type="transmembrane region" description="Helical" evidence="8">
    <location>
        <begin position="115"/>
        <end position="134"/>
    </location>
</feature>
<dbReference type="Proteomes" id="UP000256328">
    <property type="component" value="Unassembled WGS sequence"/>
</dbReference>
<keyword evidence="6 8" id="KW-0472">Membrane</keyword>
<dbReference type="EMBL" id="PDLN01000002">
    <property type="protein sequence ID" value="RDW91777.1"/>
    <property type="molecule type" value="Genomic_DNA"/>
</dbReference>
<evidence type="ECO:0000313" key="10">
    <source>
        <dbReference type="EMBL" id="RDW91777.1"/>
    </source>
</evidence>
<dbReference type="PROSITE" id="PS50850">
    <property type="entry name" value="MFS"/>
    <property type="match status" value="1"/>
</dbReference>
<dbReference type="GO" id="GO:0022857">
    <property type="term" value="F:transmembrane transporter activity"/>
    <property type="evidence" value="ECO:0007669"/>
    <property type="project" value="InterPro"/>
</dbReference>
<gene>
    <name evidence="10" type="ORF">BP5796_01171</name>
</gene>
<dbReference type="OrthoDB" id="10021397at2759"/>
<comment type="caution">
    <text evidence="10">The sequence shown here is derived from an EMBL/GenBank/DDBJ whole genome shotgun (WGS) entry which is preliminary data.</text>
</comment>
<accession>A0A3D8SZM6</accession>
<evidence type="ECO:0000313" key="11">
    <source>
        <dbReference type="Proteomes" id="UP000256328"/>
    </source>
</evidence>
<dbReference type="FunFam" id="1.20.1250.20:FF:000429">
    <property type="entry name" value="MFS drug efflux transporter, putative"/>
    <property type="match status" value="1"/>
</dbReference>
<evidence type="ECO:0000256" key="7">
    <source>
        <dbReference type="SAM" id="MobiDB-lite"/>
    </source>
</evidence>
<name>A0A3D8SZM6_9HELO</name>
<feature type="transmembrane region" description="Helical" evidence="8">
    <location>
        <begin position="45"/>
        <end position="63"/>
    </location>
</feature>
<feature type="transmembrane region" description="Helical" evidence="8">
    <location>
        <begin position="443"/>
        <end position="467"/>
    </location>
</feature>
<feature type="transmembrane region" description="Helical" evidence="8">
    <location>
        <begin position="521"/>
        <end position="539"/>
    </location>
</feature>
<evidence type="ECO:0000256" key="2">
    <source>
        <dbReference type="ARBA" id="ARBA00007520"/>
    </source>
</evidence>
<evidence type="ECO:0000259" key="9">
    <source>
        <dbReference type="PROSITE" id="PS50850"/>
    </source>
</evidence>
<feature type="transmembrane region" description="Helical" evidence="8">
    <location>
        <begin position="244"/>
        <end position="270"/>
    </location>
</feature>